<sequence length="321" mass="35646">MSFEKRNSSKDFMLPSLPTAKCSIPRAVTVEKRSHGSHRLSSPSPYKNLQSSVPISETHTKLKHLIPPYVSAKTWAVYNTITGQILFSQGAEERREIASLTKIMTCYLSLKLAEKYNLPLSKLVTVSTRASRITGTSANLQAGDELSIQDLIYGLMLPSGNDAAYALSEFFGTYLGGVKPVRAFVVEMNKMAEEIGLKNTKFRNPHGMSLRPNFSTAKDVCIMASHALIDKLFSEIVNTKEYICKISKENSREIVWKSTNKLLGKGVDGVKTGQTPRAGNCLCARFVYGKVPLIITVLACKTKNSRWVEVPRLAEWTYSKI</sequence>
<keyword evidence="6" id="KW-0961">Cell wall biogenesis/degradation</keyword>
<name>A0A1R2B1N2_9CILI</name>
<dbReference type="GO" id="GO:0008360">
    <property type="term" value="P:regulation of cell shape"/>
    <property type="evidence" value="ECO:0007669"/>
    <property type="project" value="UniProtKB-KW"/>
</dbReference>
<evidence type="ECO:0000256" key="6">
    <source>
        <dbReference type="ARBA" id="ARBA00023316"/>
    </source>
</evidence>
<evidence type="ECO:0000256" key="4">
    <source>
        <dbReference type="ARBA" id="ARBA00022960"/>
    </source>
</evidence>
<dbReference type="Pfam" id="PF00768">
    <property type="entry name" value="Peptidase_S11"/>
    <property type="match status" value="1"/>
</dbReference>
<dbReference type="PRINTS" id="PR00725">
    <property type="entry name" value="DADACBPTASE1"/>
</dbReference>
<evidence type="ECO:0000313" key="9">
    <source>
        <dbReference type="Proteomes" id="UP000187209"/>
    </source>
</evidence>
<dbReference type="OrthoDB" id="10254188at2759"/>
<dbReference type="InterPro" id="IPR018044">
    <property type="entry name" value="Peptidase_S11"/>
</dbReference>
<evidence type="ECO:0000313" key="8">
    <source>
        <dbReference type="EMBL" id="OMJ70691.1"/>
    </source>
</evidence>
<feature type="domain" description="Peptidase S11 D-alanyl-D-alanine carboxypeptidase A N-terminal" evidence="7">
    <location>
        <begin position="67"/>
        <end position="301"/>
    </location>
</feature>
<dbReference type="PANTHER" id="PTHR21581:SF6">
    <property type="entry name" value="TRAFFICKING PROTEIN PARTICLE COMPLEX SUBUNIT 12"/>
    <property type="match status" value="1"/>
</dbReference>
<organism evidence="8 9">
    <name type="scientific">Stentor coeruleus</name>
    <dbReference type="NCBI Taxonomy" id="5963"/>
    <lineage>
        <taxon>Eukaryota</taxon>
        <taxon>Sar</taxon>
        <taxon>Alveolata</taxon>
        <taxon>Ciliophora</taxon>
        <taxon>Postciliodesmatophora</taxon>
        <taxon>Heterotrichea</taxon>
        <taxon>Heterotrichida</taxon>
        <taxon>Stentoridae</taxon>
        <taxon>Stentor</taxon>
    </lineage>
</organism>
<dbReference type="InterPro" id="IPR001967">
    <property type="entry name" value="Peptidase_S11_N"/>
</dbReference>
<keyword evidence="9" id="KW-1185">Reference proteome</keyword>
<reference evidence="8 9" key="1">
    <citation type="submission" date="2016-11" db="EMBL/GenBank/DDBJ databases">
        <title>The macronuclear genome of Stentor coeruleus: a giant cell with tiny introns.</title>
        <authorList>
            <person name="Slabodnick M."/>
            <person name="Ruby J.G."/>
            <person name="Reiff S.B."/>
            <person name="Swart E.C."/>
            <person name="Gosai S."/>
            <person name="Prabakaran S."/>
            <person name="Witkowska E."/>
            <person name="Larue G.E."/>
            <person name="Fisher S."/>
            <person name="Freeman R.M."/>
            <person name="Gunawardena J."/>
            <person name="Chu W."/>
            <person name="Stover N.A."/>
            <person name="Gregory B.D."/>
            <person name="Nowacki M."/>
            <person name="Derisi J."/>
            <person name="Roy S.W."/>
            <person name="Marshall W.F."/>
            <person name="Sood P."/>
        </authorList>
    </citation>
    <scope>NUCLEOTIDE SEQUENCE [LARGE SCALE GENOMIC DNA]</scope>
    <source>
        <strain evidence="8">WM001</strain>
    </source>
</reference>
<proteinExistence type="inferred from homology"/>
<evidence type="ECO:0000256" key="1">
    <source>
        <dbReference type="ARBA" id="ARBA00007164"/>
    </source>
</evidence>
<comment type="similarity">
    <text evidence="1">Belongs to the peptidase S11 family.</text>
</comment>
<evidence type="ECO:0000256" key="2">
    <source>
        <dbReference type="ARBA" id="ARBA00022729"/>
    </source>
</evidence>
<evidence type="ECO:0000259" key="7">
    <source>
        <dbReference type="Pfam" id="PF00768"/>
    </source>
</evidence>
<comment type="caution">
    <text evidence="8">The sequence shown here is derived from an EMBL/GenBank/DDBJ whole genome shotgun (WGS) entry which is preliminary data.</text>
</comment>
<evidence type="ECO:0000256" key="5">
    <source>
        <dbReference type="ARBA" id="ARBA00022984"/>
    </source>
</evidence>
<accession>A0A1R2B1N2</accession>
<dbReference type="AlphaFoldDB" id="A0A1R2B1N2"/>
<keyword evidence="5" id="KW-0573">Peptidoglycan synthesis</keyword>
<dbReference type="Proteomes" id="UP000187209">
    <property type="component" value="Unassembled WGS sequence"/>
</dbReference>
<keyword evidence="3" id="KW-0378">Hydrolase</keyword>
<protein>
    <recommendedName>
        <fullName evidence="7">Peptidase S11 D-alanyl-D-alanine carboxypeptidase A N-terminal domain-containing protein</fullName>
    </recommendedName>
</protein>
<dbReference type="GO" id="GO:0009002">
    <property type="term" value="F:serine-type D-Ala-D-Ala carboxypeptidase activity"/>
    <property type="evidence" value="ECO:0007669"/>
    <property type="project" value="InterPro"/>
</dbReference>
<dbReference type="EMBL" id="MPUH01001062">
    <property type="protein sequence ID" value="OMJ70691.1"/>
    <property type="molecule type" value="Genomic_DNA"/>
</dbReference>
<dbReference type="PANTHER" id="PTHR21581">
    <property type="entry name" value="D-ALANYL-D-ALANINE CARBOXYPEPTIDASE"/>
    <property type="match status" value="1"/>
</dbReference>
<keyword evidence="2" id="KW-0732">Signal</keyword>
<dbReference type="GO" id="GO:0071555">
    <property type="term" value="P:cell wall organization"/>
    <property type="evidence" value="ECO:0007669"/>
    <property type="project" value="UniProtKB-KW"/>
</dbReference>
<dbReference type="Gene3D" id="3.40.710.10">
    <property type="entry name" value="DD-peptidase/beta-lactamase superfamily"/>
    <property type="match status" value="1"/>
</dbReference>
<keyword evidence="4" id="KW-0133">Cell shape</keyword>
<gene>
    <name evidence="8" type="ORF">SteCoe_31279</name>
</gene>
<dbReference type="GO" id="GO:0006508">
    <property type="term" value="P:proteolysis"/>
    <property type="evidence" value="ECO:0007669"/>
    <property type="project" value="InterPro"/>
</dbReference>
<dbReference type="InterPro" id="IPR012338">
    <property type="entry name" value="Beta-lactam/transpept-like"/>
</dbReference>
<dbReference type="SUPFAM" id="SSF56601">
    <property type="entry name" value="beta-lactamase/transpeptidase-like"/>
    <property type="match status" value="1"/>
</dbReference>
<evidence type="ECO:0000256" key="3">
    <source>
        <dbReference type="ARBA" id="ARBA00022801"/>
    </source>
</evidence>